<evidence type="ECO:0000259" key="1">
    <source>
        <dbReference type="Pfam" id="PF13438"/>
    </source>
</evidence>
<comment type="caution">
    <text evidence="2">The sequence shown here is derived from an EMBL/GenBank/DDBJ whole genome shotgun (WGS) entry which is preliminary data.</text>
</comment>
<dbReference type="Pfam" id="PF13438">
    <property type="entry name" value="DUF4113"/>
    <property type="match status" value="1"/>
</dbReference>
<name>A0ABW4WXU0_9BACT</name>
<evidence type="ECO:0000313" key="3">
    <source>
        <dbReference type="Proteomes" id="UP001597369"/>
    </source>
</evidence>
<keyword evidence="3" id="KW-1185">Reference proteome</keyword>
<dbReference type="RefSeq" id="WP_262910552.1">
    <property type="nucleotide sequence ID" value="NZ_JAJJWI010000050.1"/>
</dbReference>
<dbReference type="Proteomes" id="UP001597369">
    <property type="component" value="Unassembled WGS sequence"/>
</dbReference>
<dbReference type="EMBL" id="JBHUHV010000026">
    <property type="protein sequence ID" value="MFD2066996.1"/>
    <property type="molecule type" value="Genomic_DNA"/>
</dbReference>
<accession>A0ABW4WXU0</accession>
<proteinExistence type="predicted"/>
<feature type="domain" description="DUF4113" evidence="1">
    <location>
        <begin position="1"/>
        <end position="48"/>
    </location>
</feature>
<protein>
    <submittedName>
        <fullName evidence="2">DUF4113 domain-containing protein</fullName>
    </submittedName>
</protein>
<organism evidence="2 3">
    <name type="scientific">Pontibacter silvestris</name>
    <dbReference type="NCBI Taxonomy" id="2305183"/>
    <lineage>
        <taxon>Bacteria</taxon>
        <taxon>Pseudomonadati</taxon>
        <taxon>Bacteroidota</taxon>
        <taxon>Cytophagia</taxon>
        <taxon>Cytophagales</taxon>
        <taxon>Hymenobacteraceae</taxon>
        <taxon>Pontibacter</taxon>
    </lineage>
</organism>
<sequence>MLTLDQLNKSMGKGTVKVAAEGVSHTWEPKAEYVPPCYTTRIEDVLKVR</sequence>
<reference evidence="3" key="1">
    <citation type="journal article" date="2019" name="Int. J. Syst. Evol. Microbiol.">
        <title>The Global Catalogue of Microorganisms (GCM) 10K type strain sequencing project: providing services to taxonomists for standard genome sequencing and annotation.</title>
        <authorList>
            <consortium name="The Broad Institute Genomics Platform"/>
            <consortium name="The Broad Institute Genome Sequencing Center for Infectious Disease"/>
            <person name="Wu L."/>
            <person name="Ma J."/>
        </authorList>
    </citation>
    <scope>NUCLEOTIDE SEQUENCE [LARGE SCALE GENOMIC DNA]</scope>
    <source>
        <strain evidence="3">JCM 16545</strain>
    </source>
</reference>
<evidence type="ECO:0000313" key="2">
    <source>
        <dbReference type="EMBL" id="MFD2066996.1"/>
    </source>
</evidence>
<dbReference type="InterPro" id="IPR025188">
    <property type="entry name" value="DUF4113"/>
</dbReference>
<gene>
    <name evidence="2" type="ORF">ACFSKU_08880</name>
</gene>